<protein>
    <recommendedName>
        <fullName evidence="3">Serine peptidase</fullName>
    </recommendedName>
</protein>
<comment type="caution">
    <text evidence="1">The sequence shown here is derived from an EMBL/GenBank/DDBJ whole genome shotgun (WGS) entry which is preliminary data.</text>
</comment>
<dbReference type="OrthoDB" id="3483116at2"/>
<sequence length="266" mass="28866">MLRVLGVHGVGAHRYHRRTSSPERAATALATDWFRHLGTAMPANSSVDLQMAYYAHLLHPGGGPPVEEDPAMLEPAEQGLFVDWMRLLNPALTGNVPRAGDWLARTHGSATRLFALTFCRELNAYLSDHDAREAVRRTVADAIARFEPDVVVAHSLGSVVAYESLCAHQDHDIGLLVTLGSPLAMPGVVADHLEPGDHGRPPGVRRWINLADPDDIAAVPHGEAARRSGPDEDIRIRAGMWEFQTPGAYLRSTEVTDVIFGAGTLT</sequence>
<dbReference type="RefSeq" id="WP_139098271.1">
    <property type="nucleotide sequence ID" value="NZ_VDFW01000017.1"/>
</dbReference>
<reference evidence="1 2" key="1">
    <citation type="submission" date="2019-06" db="EMBL/GenBank/DDBJ databases">
        <title>Amycolatopsis alkalitolerans sp. nov., isolated from Gastrodia elata Blume.</title>
        <authorList>
            <person name="Narsing Rao M.P."/>
            <person name="Li W.J."/>
        </authorList>
    </citation>
    <scope>NUCLEOTIDE SEQUENCE [LARGE SCALE GENOMIC DNA]</scope>
    <source>
        <strain evidence="1 2">SYSUP0005</strain>
    </source>
</reference>
<dbReference type="Proteomes" id="UP000305546">
    <property type="component" value="Unassembled WGS sequence"/>
</dbReference>
<dbReference type="EMBL" id="VDFW01000017">
    <property type="protein sequence ID" value="TNC23958.1"/>
    <property type="molecule type" value="Genomic_DNA"/>
</dbReference>
<name>A0A5C4LWV2_9PSEU</name>
<dbReference type="InterPro" id="IPR029058">
    <property type="entry name" value="AB_hydrolase_fold"/>
</dbReference>
<dbReference type="SUPFAM" id="SSF53474">
    <property type="entry name" value="alpha/beta-Hydrolases"/>
    <property type="match status" value="1"/>
</dbReference>
<evidence type="ECO:0000313" key="2">
    <source>
        <dbReference type="Proteomes" id="UP000305546"/>
    </source>
</evidence>
<dbReference type="Gene3D" id="3.40.50.1820">
    <property type="entry name" value="alpha/beta hydrolase"/>
    <property type="match status" value="1"/>
</dbReference>
<evidence type="ECO:0008006" key="3">
    <source>
        <dbReference type="Google" id="ProtNLM"/>
    </source>
</evidence>
<dbReference type="AlphaFoldDB" id="A0A5C4LWV2"/>
<accession>A0A5C4LWV2</accession>
<keyword evidence="2" id="KW-1185">Reference proteome</keyword>
<evidence type="ECO:0000313" key="1">
    <source>
        <dbReference type="EMBL" id="TNC23958.1"/>
    </source>
</evidence>
<proteinExistence type="predicted"/>
<gene>
    <name evidence="1" type="ORF">FG385_19890</name>
</gene>
<organism evidence="1 2">
    <name type="scientific">Amycolatopsis alkalitolerans</name>
    <dbReference type="NCBI Taxonomy" id="2547244"/>
    <lineage>
        <taxon>Bacteria</taxon>
        <taxon>Bacillati</taxon>
        <taxon>Actinomycetota</taxon>
        <taxon>Actinomycetes</taxon>
        <taxon>Pseudonocardiales</taxon>
        <taxon>Pseudonocardiaceae</taxon>
        <taxon>Amycolatopsis</taxon>
    </lineage>
</organism>